<evidence type="ECO:0000259" key="1">
    <source>
        <dbReference type="Pfam" id="PF04965"/>
    </source>
</evidence>
<accession>A0A2I1RJ99</accession>
<feature type="domain" description="IraD/Gp25-like" evidence="1">
    <location>
        <begin position="17"/>
        <end position="103"/>
    </location>
</feature>
<comment type="caution">
    <text evidence="2">The sequence shown here is derived from an EMBL/GenBank/DDBJ whole genome shotgun (WGS) entry which is preliminary data.</text>
</comment>
<dbReference type="Gene3D" id="3.10.450.40">
    <property type="match status" value="1"/>
</dbReference>
<gene>
    <name evidence="2" type="ORF">CYJ96_04535</name>
</gene>
<sequence>MNVQGMNRTTGKPLSEDGHILQSLKDIVTTPIGSRVMRRDYGSLVPFLIDQPASPRLVMQLRAAIIHAIMRWEKRVKPTAINIIPSMDGKATLQIDYELVTTKTNHRDFLSLGASL</sequence>
<dbReference type="SUPFAM" id="SSF160719">
    <property type="entry name" value="gpW/gp25-like"/>
    <property type="match status" value="1"/>
</dbReference>
<protein>
    <submittedName>
        <fullName evidence="2">Baseplate assembly protein</fullName>
    </submittedName>
</protein>
<dbReference type="InterPro" id="IPR007048">
    <property type="entry name" value="IraD/Gp25-like"/>
</dbReference>
<organism evidence="2 3">
    <name type="scientific">Faucicola osloensis</name>
    <name type="common">Moraxella osloensis</name>
    <dbReference type="NCBI Taxonomy" id="34062"/>
    <lineage>
        <taxon>Bacteria</taxon>
        <taxon>Pseudomonadati</taxon>
        <taxon>Pseudomonadota</taxon>
        <taxon>Gammaproteobacteria</taxon>
        <taxon>Moraxellales</taxon>
        <taxon>Moraxellaceae</taxon>
        <taxon>Faucicola</taxon>
    </lineage>
</organism>
<proteinExistence type="predicted"/>
<dbReference type="Pfam" id="PF04965">
    <property type="entry name" value="GPW_gp25"/>
    <property type="match status" value="1"/>
</dbReference>
<dbReference type="AlphaFoldDB" id="A0A2I1RJ99"/>
<dbReference type="EMBL" id="PKJS01000005">
    <property type="protein sequence ID" value="PKZ69196.1"/>
    <property type="molecule type" value="Genomic_DNA"/>
</dbReference>
<name>A0A2I1RJ99_FAUOS</name>
<dbReference type="Proteomes" id="UP000234914">
    <property type="component" value="Unassembled WGS sequence"/>
</dbReference>
<reference evidence="2 3" key="1">
    <citation type="submission" date="2017-12" db="EMBL/GenBank/DDBJ databases">
        <title>Phylogenetic diversity of female urinary microbiome.</title>
        <authorList>
            <person name="Thomas-White K."/>
            <person name="Wolfe A.J."/>
        </authorList>
    </citation>
    <scope>NUCLEOTIDE SEQUENCE [LARGE SCALE GENOMIC DNA]</scope>
    <source>
        <strain evidence="2 3">UMB0416</strain>
    </source>
</reference>
<evidence type="ECO:0000313" key="2">
    <source>
        <dbReference type="EMBL" id="PKZ69196.1"/>
    </source>
</evidence>
<evidence type="ECO:0000313" key="3">
    <source>
        <dbReference type="Proteomes" id="UP000234914"/>
    </source>
</evidence>